<dbReference type="PANTHER" id="PTHR10317">
    <property type="entry name" value="EUKARYOTIC TRANSLATION INITIATION FACTOR 3 SUBUNIT E"/>
    <property type="match status" value="1"/>
</dbReference>
<dbReference type="GO" id="GO:0005852">
    <property type="term" value="C:eukaryotic translation initiation factor 3 complex"/>
    <property type="evidence" value="ECO:0007669"/>
    <property type="project" value="InterPro"/>
</dbReference>
<proteinExistence type="predicted"/>
<reference evidence="4 5" key="1">
    <citation type="submission" date="2019-01" db="EMBL/GenBank/DDBJ databases">
        <authorList>
            <person name="Alioto T."/>
            <person name="Alioto T."/>
        </authorList>
    </citation>
    <scope>NUCLEOTIDE SEQUENCE [LARGE SCALE GENOMIC DNA]</scope>
</reference>
<keyword evidence="5" id="KW-1185">Reference proteome</keyword>
<dbReference type="EMBL" id="CAAGRJ010002848">
    <property type="protein sequence ID" value="VFV20714.1"/>
    <property type="molecule type" value="Genomic_DNA"/>
</dbReference>
<dbReference type="GO" id="GO:0003743">
    <property type="term" value="F:translation initiation factor activity"/>
    <property type="evidence" value="ECO:0007669"/>
    <property type="project" value="UniProtKB-KW"/>
</dbReference>
<evidence type="ECO:0000256" key="1">
    <source>
        <dbReference type="ARBA" id="ARBA00022490"/>
    </source>
</evidence>
<sequence>QTEHERWIVNVMRNAGLAAKTDSKLGHVVIGKNAASRYQQVIKKTKNLSFKSQRFWL</sequence>
<dbReference type="AlphaFoldDB" id="A0A485MKI7"/>
<name>A0A485MKI7_LYNPA</name>
<keyword evidence="1" id="KW-0963">Cytoplasm</keyword>
<organism evidence="4 5">
    <name type="scientific">Lynx pardinus</name>
    <name type="common">Iberian lynx</name>
    <name type="synonym">Felis pardina</name>
    <dbReference type="NCBI Taxonomy" id="191816"/>
    <lineage>
        <taxon>Eukaryota</taxon>
        <taxon>Metazoa</taxon>
        <taxon>Chordata</taxon>
        <taxon>Craniata</taxon>
        <taxon>Vertebrata</taxon>
        <taxon>Euteleostomi</taxon>
        <taxon>Mammalia</taxon>
        <taxon>Eutheria</taxon>
        <taxon>Laurasiatheria</taxon>
        <taxon>Carnivora</taxon>
        <taxon>Feliformia</taxon>
        <taxon>Felidae</taxon>
        <taxon>Felinae</taxon>
        <taxon>Lynx</taxon>
    </lineage>
</organism>
<gene>
    <name evidence="4" type="ORF">LYPA_23C010462</name>
</gene>
<protein>
    <submittedName>
        <fullName evidence="4">Eukaryotic translation initiation factor 3 subunit</fullName>
    </submittedName>
</protein>
<dbReference type="Pfam" id="PF21357">
    <property type="entry name" value="EIF3E_C"/>
    <property type="match status" value="1"/>
</dbReference>
<dbReference type="Proteomes" id="UP000386466">
    <property type="component" value="Unassembled WGS sequence"/>
</dbReference>
<keyword evidence="2 4" id="KW-0396">Initiation factor</keyword>
<evidence type="ECO:0000256" key="2">
    <source>
        <dbReference type="ARBA" id="ARBA00022540"/>
    </source>
</evidence>
<evidence type="ECO:0000313" key="4">
    <source>
        <dbReference type="EMBL" id="VFV20714.1"/>
    </source>
</evidence>
<evidence type="ECO:0000313" key="5">
    <source>
        <dbReference type="Proteomes" id="UP000386466"/>
    </source>
</evidence>
<evidence type="ECO:0000256" key="3">
    <source>
        <dbReference type="ARBA" id="ARBA00022917"/>
    </source>
</evidence>
<accession>A0A485MKI7</accession>
<keyword evidence="3" id="KW-0648">Protein biosynthesis</keyword>
<feature type="non-terminal residue" evidence="4">
    <location>
        <position position="1"/>
    </location>
</feature>
<dbReference type="InterPro" id="IPR016650">
    <property type="entry name" value="eIF3e"/>
</dbReference>